<accession>A0A0F9IR34</accession>
<name>A0A0F9IR34_9ZZZZ</name>
<gene>
    <name evidence="1" type="ORF">LCGC14_1548410</name>
</gene>
<organism evidence="1">
    <name type="scientific">marine sediment metagenome</name>
    <dbReference type="NCBI Taxonomy" id="412755"/>
    <lineage>
        <taxon>unclassified sequences</taxon>
        <taxon>metagenomes</taxon>
        <taxon>ecological metagenomes</taxon>
    </lineage>
</organism>
<reference evidence="1" key="1">
    <citation type="journal article" date="2015" name="Nature">
        <title>Complex archaea that bridge the gap between prokaryotes and eukaryotes.</title>
        <authorList>
            <person name="Spang A."/>
            <person name="Saw J.H."/>
            <person name="Jorgensen S.L."/>
            <person name="Zaremba-Niedzwiedzka K."/>
            <person name="Martijn J."/>
            <person name="Lind A.E."/>
            <person name="van Eijk R."/>
            <person name="Schleper C."/>
            <person name="Guy L."/>
            <person name="Ettema T.J."/>
        </authorList>
    </citation>
    <scope>NUCLEOTIDE SEQUENCE</scope>
</reference>
<protein>
    <submittedName>
        <fullName evidence="1">Uncharacterized protein</fullName>
    </submittedName>
</protein>
<sequence length="106" mass="12171">MSALTMDYFRNLKKGAIVTLHYNLYNKGTFVWLHDHVGPDGDSSHADDSNDCVWGKFAYPGDSFTERTDPYLYEHMGVVCRGSGAEPVHLEMPKDMTEDDWEDMYK</sequence>
<evidence type="ECO:0000313" key="1">
    <source>
        <dbReference type="EMBL" id="KKM59248.1"/>
    </source>
</evidence>
<proteinExistence type="predicted"/>
<dbReference type="AlphaFoldDB" id="A0A0F9IR34"/>
<comment type="caution">
    <text evidence="1">The sequence shown here is derived from an EMBL/GenBank/DDBJ whole genome shotgun (WGS) entry which is preliminary data.</text>
</comment>
<dbReference type="EMBL" id="LAZR01011801">
    <property type="protein sequence ID" value="KKM59248.1"/>
    <property type="molecule type" value="Genomic_DNA"/>
</dbReference>